<protein>
    <submittedName>
        <fullName evidence="2">Uncharacterized protein</fullName>
    </submittedName>
</protein>
<comment type="caution">
    <text evidence="2">The sequence shown here is derived from an EMBL/GenBank/DDBJ whole genome shotgun (WGS) entry which is preliminary data.</text>
</comment>
<accession>A0A9D3YZ10</accession>
<name>A0A9D3YZ10_DREPO</name>
<dbReference type="AlphaFoldDB" id="A0A9D3YZ10"/>
<sequence>MLLKILRFEDTLEKFDKKITDMMNTFENNERKGNSVTKEAVDEAKMKMKQVMEQIKQNTSNMLMNDSRNLRTQMQEVETLRDHMKGEIANLQSAIALNRKGIILKNTTIFNNLLNDKLF</sequence>
<evidence type="ECO:0000313" key="3">
    <source>
        <dbReference type="Proteomes" id="UP000828390"/>
    </source>
</evidence>
<evidence type="ECO:0000256" key="1">
    <source>
        <dbReference type="SAM" id="Coils"/>
    </source>
</evidence>
<keyword evidence="3" id="KW-1185">Reference proteome</keyword>
<dbReference type="Proteomes" id="UP000828390">
    <property type="component" value="Unassembled WGS sequence"/>
</dbReference>
<dbReference type="EMBL" id="JAIWYP010000014">
    <property type="protein sequence ID" value="KAH3709738.1"/>
    <property type="molecule type" value="Genomic_DNA"/>
</dbReference>
<proteinExistence type="predicted"/>
<organism evidence="2 3">
    <name type="scientific">Dreissena polymorpha</name>
    <name type="common">Zebra mussel</name>
    <name type="synonym">Mytilus polymorpha</name>
    <dbReference type="NCBI Taxonomy" id="45954"/>
    <lineage>
        <taxon>Eukaryota</taxon>
        <taxon>Metazoa</taxon>
        <taxon>Spiralia</taxon>
        <taxon>Lophotrochozoa</taxon>
        <taxon>Mollusca</taxon>
        <taxon>Bivalvia</taxon>
        <taxon>Autobranchia</taxon>
        <taxon>Heteroconchia</taxon>
        <taxon>Euheterodonta</taxon>
        <taxon>Imparidentia</taxon>
        <taxon>Neoheterodontei</taxon>
        <taxon>Myida</taxon>
        <taxon>Dreissenoidea</taxon>
        <taxon>Dreissenidae</taxon>
        <taxon>Dreissena</taxon>
    </lineage>
</organism>
<reference evidence="2" key="1">
    <citation type="journal article" date="2019" name="bioRxiv">
        <title>The Genome of the Zebra Mussel, Dreissena polymorpha: A Resource for Invasive Species Research.</title>
        <authorList>
            <person name="McCartney M.A."/>
            <person name="Auch B."/>
            <person name="Kono T."/>
            <person name="Mallez S."/>
            <person name="Zhang Y."/>
            <person name="Obille A."/>
            <person name="Becker A."/>
            <person name="Abrahante J.E."/>
            <person name="Garbe J."/>
            <person name="Badalamenti J.P."/>
            <person name="Herman A."/>
            <person name="Mangelson H."/>
            <person name="Liachko I."/>
            <person name="Sullivan S."/>
            <person name="Sone E.D."/>
            <person name="Koren S."/>
            <person name="Silverstein K.A.T."/>
            <person name="Beckman K.B."/>
            <person name="Gohl D.M."/>
        </authorList>
    </citation>
    <scope>NUCLEOTIDE SEQUENCE</scope>
    <source>
        <strain evidence="2">Duluth1</strain>
        <tissue evidence="2">Whole animal</tissue>
    </source>
</reference>
<reference evidence="2" key="2">
    <citation type="submission" date="2020-11" db="EMBL/GenBank/DDBJ databases">
        <authorList>
            <person name="McCartney M.A."/>
            <person name="Auch B."/>
            <person name="Kono T."/>
            <person name="Mallez S."/>
            <person name="Becker A."/>
            <person name="Gohl D.M."/>
            <person name="Silverstein K.A.T."/>
            <person name="Koren S."/>
            <person name="Bechman K.B."/>
            <person name="Herman A."/>
            <person name="Abrahante J.E."/>
            <person name="Garbe J."/>
        </authorList>
    </citation>
    <scope>NUCLEOTIDE SEQUENCE</scope>
    <source>
        <strain evidence="2">Duluth1</strain>
        <tissue evidence="2">Whole animal</tissue>
    </source>
</reference>
<gene>
    <name evidence="2" type="ORF">DPMN_069202</name>
</gene>
<keyword evidence="1" id="KW-0175">Coiled coil</keyword>
<feature type="coiled-coil region" evidence="1">
    <location>
        <begin position="38"/>
        <end position="94"/>
    </location>
</feature>
<evidence type="ECO:0000313" key="2">
    <source>
        <dbReference type="EMBL" id="KAH3709738.1"/>
    </source>
</evidence>